<organism evidence="3 4">
    <name type="scientific">Hypsizygus marmoreus</name>
    <name type="common">White beech mushroom</name>
    <name type="synonym">Agaricus marmoreus</name>
    <dbReference type="NCBI Taxonomy" id="39966"/>
    <lineage>
        <taxon>Eukaryota</taxon>
        <taxon>Fungi</taxon>
        <taxon>Dikarya</taxon>
        <taxon>Basidiomycota</taxon>
        <taxon>Agaricomycotina</taxon>
        <taxon>Agaricomycetes</taxon>
        <taxon>Agaricomycetidae</taxon>
        <taxon>Agaricales</taxon>
        <taxon>Tricholomatineae</taxon>
        <taxon>Lyophyllaceae</taxon>
        <taxon>Hypsizygus</taxon>
    </lineage>
</organism>
<dbReference type="OrthoDB" id="5562676at2759"/>
<gene>
    <name evidence="3" type="ORF">Hypma_014285</name>
</gene>
<reference evidence="3" key="1">
    <citation type="submission" date="2018-04" db="EMBL/GenBank/DDBJ databases">
        <title>Whole genome sequencing of Hypsizygus marmoreus.</title>
        <authorList>
            <person name="Choi I.-G."/>
            <person name="Min B."/>
            <person name="Kim J.-G."/>
            <person name="Kim S."/>
            <person name="Oh Y.-L."/>
            <person name="Kong W.-S."/>
            <person name="Park H."/>
            <person name="Jeong J."/>
            <person name="Song E.-S."/>
        </authorList>
    </citation>
    <scope>NUCLEOTIDE SEQUENCE [LARGE SCALE GENOMIC DNA]</scope>
    <source>
        <strain evidence="3">51987-8</strain>
    </source>
</reference>
<feature type="chain" id="PRO_5016837086" evidence="2">
    <location>
        <begin position="19"/>
        <end position="201"/>
    </location>
</feature>
<keyword evidence="4" id="KW-1185">Reference proteome</keyword>
<dbReference type="InParanoid" id="A0A369JAZ8"/>
<evidence type="ECO:0000313" key="4">
    <source>
        <dbReference type="Proteomes" id="UP000076154"/>
    </source>
</evidence>
<feature type="compositionally biased region" description="Basic and acidic residues" evidence="1">
    <location>
        <begin position="169"/>
        <end position="178"/>
    </location>
</feature>
<feature type="region of interest" description="Disordered" evidence="1">
    <location>
        <begin position="118"/>
        <end position="178"/>
    </location>
</feature>
<feature type="signal peptide" evidence="2">
    <location>
        <begin position="1"/>
        <end position="18"/>
    </location>
</feature>
<proteinExistence type="predicted"/>
<dbReference type="Proteomes" id="UP000076154">
    <property type="component" value="Unassembled WGS sequence"/>
</dbReference>
<sequence>MFFSKVFVALAAIVVVAASPVKRAASCSYTLTPTASVSGDLFAEFNYTLSRALLIELPDGTTIYGPGTTYTDNGDGTYSVEFTVSSEAVTDEEIAAIIIGLAGETLLGITADWHVDTVTPPQNAHNRHPPHPANTRTSASTEEERAPQSYYQFQISSPRTASSSEEEETTPKSRWVPEDGVVKWISTKAADTWAGLRVGGS</sequence>
<dbReference type="EMBL" id="LUEZ02000085">
    <property type="protein sequence ID" value="RDB19038.1"/>
    <property type="molecule type" value="Genomic_DNA"/>
</dbReference>
<name>A0A369JAZ8_HYPMA</name>
<evidence type="ECO:0000256" key="2">
    <source>
        <dbReference type="SAM" id="SignalP"/>
    </source>
</evidence>
<accession>A0A369JAZ8</accession>
<comment type="caution">
    <text evidence="3">The sequence shown here is derived from an EMBL/GenBank/DDBJ whole genome shotgun (WGS) entry which is preliminary data.</text>
</comment>
<evidence type="ECO:0000313" key="3">
    <source>
        <dbReference type="EMBL" id="RDB19038.1"/>
    </source>
</evidence>
<keyword evidence="2" id="KW-0732">Signal</keyword>
<evidence type="ECO:0000256" key="1">
    <source>
        <dbReference type="SAM" id="MobiDB-lite"/>
    </source>
</evidence>
<protein>
    <submittedName>
        <fullName evidence="3">Uncharacterized protein</fullName>
    </submittedName>
</protein>
<dbReference type="AlphaFoldDB" id="A0A369JAZ8"/>